<dbReference type="OrthoDB" id="7607518at2759"/>
<accession>A0A4Y2W6T6</accession>
<evidence type="ECO:0000313" key="2">
    <source>
        <dbReference type="Proteomes" id="UP000499080"/>
    </source>
</evidence>
<dbReference type="AlphaFoldDB" id="A0A4Y2W6T6"/>
<comment type="caution">
    <text evidence="1">The sequence shown here is derived from an EMBL/GenBank/DDBJ whole genome shotgun (WGS) entry which is preliminary data.</text>
</comment>
<protein>
    <submittedName>
        <fullName evidence="1">Uncharacterized protein</fullName>
    </submittedName>
</protein>
<proteinExistence type="predicted"/>
<dbReference type="Proteomes" id="UP000499080">
    <property type="component" value="Unassembled WGS sequence"/>
</dbReference>
<organism evidence="1 2">
    <name type="scientific">Araneus ventricosus</name>
    <name type="common">Orbweaver spider</name>
    <name type="synonym">Epeira ventricosa</name>
    <dbReference type="NCBI Taxonomy" id="182803"/>
    <lineage>
        <taxon>Eukaryota</taxon>
        <taxon>Metazoa</taxon>
        <taxon>Ecdysozoa</taxon>
        <taxon>Arthropoda</taxon>
        <taxon>Chelicerata</taxon>
        <taxon>Arachnida</taxon>
        <taxon>Araneae</taxon>
        <taxon>Araneomorphae</taxon>
        <taxon>Entelegynae</taxon>
        <taxon>Araneoidea</taxon>
        <taxon>Araneidae</taxon>
        <taxon>Araneus</taxon>
    </lineage>
</organism>
<name>A0A4Y2W6T6_ARAVE</name>
<reference evidence="1 2" key="1">
    <citation type="journal article" date="2019" name="Sci. Rep.">
        <title>Orb-weaving spider Araneus ventricosus genome elucidates the spidroin gene catalogue.</title>
        <authorList>
            <person name="Kono N."/>
            <person name="Nakamura H."/>
            <person name="Ohtoshi R."/>
            <person name="Moran D.A.P."/>
            <person name="Shinohara A."/>
            <person name="Yoshida Y."/>
            <person name="Fujiwara M."/>
            <person name="Mori M."/>
            <person name="Tomita M."/>
            <person name="Arakawa K."/>
        </authorList>
    </citation>
    <scope>NUCLEOTIDE SEQUENCE [LARGE SCALE GENOMIC DNA]</scope>
</reference>
<gene>
    <name evidence="1" type="ORF">AVEN_172212_1</name>
</gene>
<keyword evidence="2" id="KW-1185">Reference proteome</keyword>
<evidence type="ECO:0000313" key="1">
    <source>
        <dbReference type="EMBL" id="GBO31840.1"/>
    </source>
</evidence>
<sequence>MELEVDNKNIDKLVEEHSQELTSAYVAHCVLQQEVMEESLTKKEVIAKQESSTVIRETLKEWETVASYIEKHYTNKAVAMGATNVFYDNAMSHFRQIFKRRLKQMSLDSFLIKKELGKYHNSIKNQQIY</sequence>
<dbReference type="EMBL" id="BGPR01055222">
    <property type="protein sequence ID" value="GBO31840.1"/>
    <property type="molecule type" value="Genomic_DNA"/>
</dbReference>